<accession>A0A251SYP4</accession>
<dbReference type="SUPFAM" id="SSF81383">
    <property type="entry name" value="F-box domain"/>
    <property type="match status" value="1"/>
</dbReference>
<feature type="domain" description="F-box" evidence="1">
    <location>
        <begin position="9"/>
        <end position="47"/>
    </location>
</feature>
<dbReference type="EMBL" id="CM007901">
    <property type="protein sequence ID" value="OTG03985.1"/>
    <property type="molecule type" value="Genomic_DNA"/>
</dbReference>
<dbReference type="Gramene" id="mRNA:HanXRQr2_Chr12g0524941">
    <property type="protein sequence ID" value="CDS:HanXRQr2_Chr12g0524941.1"/>
    <property type="gene ID" value="HanXRQr2_Chr12g0524941"/>
</dbReference>
<dbReference type="InterPro" id="IPR001810">
    <property type="entry name" value="F-box_dom"/>
</dbReference>
<reference evidence="3" key="3">
    <citation type="submission" date="2020-06" db="EMBL/GenBank/DDBJ databases">
        <title>Helianthus annuus Genome sequencing and assembly Release 2.</title>
        <authorList>
            <person name="Gouzy J."/>
            <person name="Langlade N."/>
            <person name="Munos S."/>
        </authorList>
    </citation>
    <scope>NUCLEOTIDE SEQUENCE</scope>
    <source>
        <tissue evidence="3">Leaves</tissue>
    </source>
</reference>
<feature type="domain" description="F-box associated beta-propeller type 1" evidence="2">
    <location>
        <begin position="94"/>
        <end position="261"/>
    </location>
</feature>
<proteinExistence type="predicted"/>
<dbReference type="InParanoid" id="A0A251SYP4"/>
<protein>
    <submittedName>
        <fullName evidence="3 4">F-box domain-containing protein</fullName>
    </submittedName>
</protein>
<keyword evidence="5" id="KW-1185">Reference proteome</keyword>
<dbReference type="InterPro" id="IPR036047">
    <property type="entry name" value="F-box-like_dom_sf"/>
</dbReference>
<dbReference type="InterPro" id="IPR050796">
    <property type="entry name" value="SCF_F-box_component"/>
</dbReference>
<evidence type="ECO:0000313" key="4">
    <source>
        <dbReference type="EMBL" id="OTG03985.1"/>
    </source>
</evidence>
<evidence type="ECO:0000313" key="5">
    <source>
        <dbReference type="Proteomes" id="UP000215914"/>
    </source>
</evidence>
<dbReference type="Proteomes" id="UP000215914">
    <property type="component" value="Chromosome 12"/>
</dbReference>
<organism evidence="4 5">
    <name type="scientific">Helianthus annuus</name>
    <name type="common">Common sunflower</name>
    <dbReference type="NCBI Taxonomy" id="4232"/>
    <lineage>
        <taxon>Eukaryota</taxon>
        <taxon>Viridiplantae</taxon>
        <taxon>Streptophyta</taxon>
        <taxon>Embryophyta</taxon>
        <taxon>Tracheophyta</taxon>
        <taxon>Spermatophyta</taxon>
        <taxon>Magnoliopsida</taxon>
        <taxon>eudicotyledons</taxon>
        <taxon>Gunneridae</taxon>
        <taxon>Pentapetalae</taxon>
        <taxon>asterids</taxon>
        <taxon>campanulids</taxon>
        <taxon>Asterales</taxon>
        <taxon>Asteraceae</taxon>
        <taxon>Asteroideae</taxon>
        <taxon>Heliantheae alliance</taxon>
        <taxon>Heliantheae</taxon>
        <taxon>Helianthus</taxon>
    </lineage>
</organism>
<reference evidence="4" key="2">
    <citation type="submission" date="2017-02" db="EMBL/GenBank/DDBJ databases">
        <title>Sunflower complete genome.</title>
        <authorList>
            <person name="Langlade N."/>
            <person name="Munos S."/>
        </authorList>
    </citation>
    <scope>NUCLEOTIDE SEQUENCE [LARGE SCALE GENOMIC DNA]</scope>
    <source>
        <tissue evidence="4">Leaves</tissue>
    </source>
</reference>
<dbReference type="EMBL" id="MNCJ02000327">
    <property type="protein sequence ID" value="KAF5776501.1"/>
    <property type="molecule type" value="Genomic_DNA"/>
</dbReference>
<sequence>MPRNRIHPQLPYEIIQSEVLPRLPAKSIGRFRCVCKAWNSFLSTPDFARMHLPYQTNHKLLLLDHHASPTFRTLDCEQPMSQDSITTTLPIPFEGHMSILASLDGLVCVALRETRELAFWNPVTGAYNKFHTSFYNDMFNGAFALYIDSSNDYKLVHIVSEGAFIYSRRLDSWRKINHPSLDISELISNYDWSLATFFEGKVYFRLLNRSLLTTVTSERCIISFDVESEKFKEILCPCSEGYGASLVVLNDCIHLGVVDDDGLKCDLWRMDGDGWIKVAAFSHSHKFSEWLIWRDIHIKKNGNLLAIWEDNDSFKNVDMEDLLTDFYYVGRGNWPHENLGAIYIETLVSPNP</sequence>
<dbReference type="CDD" id="cd22157">
    <property type="entry name" value="F-box_AtFBW1-like"/>
    <property type="match status" value="1"/>
</dbReference>
<evidence type="ECO:0000259" key="1">
    <source>
        <dbReference type="Pfam" id="PF00646"/>
    </source>
</evidence>
<dbReference type="PANTHER" id="PTHR31672">
    <property type="entry name" value="BNACNNG10540D PROTEIN"/>
    <property type="match status" value="1"/>
</dbReference>
<dbReference type="Gene3D" id="1.20.1280.50">
    <property type="match status" value="1"/>
</dbReference>
<name>A0A251SYP4_HELAN</name>
<dbReference type="Pfam" id="PF07734">
    <property type="entry name" value="FBA_1"/>
    <property type="match status" value="1"/>
</dbReference>
<reference evidence="3 5" key="1">
    <citation type="journal article" date="2017" name="Nature">
        <title>The sunflower genome provides insights into oil metabolism, flowering and Asterid evolution.</title>
        <authorList>
            <person name="Badouin H."/>
            <person name="Gouzy J."/>
            <person name="Grassa C.J."/>
            <person name="Murat F."/>
            <person name="Staton S.E."/>
            <person name="Cottret L."/>
            <person name="Lelandais-Briere C."/>
            <person name="Owens G.L."/>
            <person name="Carrere S."/>
            <person name="Mayjonade B."/>
            <person name="Legrand L."/>
            <person name="Gill N."/>
            <person name="Kane N.C."/>
            <person name="Bowers J.E."/>
            <person name="Hubner S."/>
            <person name="Bellec A."/>
            <person name="Berard A."/>
            <person name="Berges H."/>
            <person name="Blanchet N."/>
            <person name="Boniface M.C."/>
            <person name="Brunel D."/>
            <person name="Catrice O."/>
            <person name="Chaidir N."/>
            <person name="Claudel C."/>
            <person name="Donnadieu C."/>
            <person name="Faraut T."/>
            <person name="Fievet G."/>
            <person name="Helmstetter N."/>
            <person name="King M."/>
            <person name="Knapp S.J."/>
            <person name="Lai Z."/>
            <person name="Le Paslier M.C."/>
            <person name="Lippi Y."/>
            <person name="Lorenzon L."/>
            <person name="Mandel J.R."/>
            <person name="Marage G."/>
            <person name="Marchand G."/>
            <person name="Marquand E."/>
            <person name="Bret-Mestries E."/>
            <person name="Morien E."/>
            <person name="Nambeesan S."/>
            <person name="Nguyen T."/>
            <person name="Pegot-Espagnet P."/>
            <person name="Pouilly N."/>
            <person name="Raftis F."/>
            <person name="Sallet E."/>
            <person name="Schiex T."/>
            <person name="Thomas J."/>
            <person name="Vandecasteele C."/>
            <person name="Vares D."/>
            <person name="Vear F."/>
            <person name="Vautrin S."/>
            <person name="Crespi M."/>
            <person name="Mangin B."/>
            <person name="Burke J.M."/>
            <person name="Salse J."/>
            <person name="Munos S."/>
            <person name="Vincourt P."/>
            <person name="Rieseberg L.H."/>
            <person name="Langlade N.B."/>
        </authorList>
    </citation>
    <scope>NUCLEOTIDE SEQUENCE [LARGE SCALE GENOMIC DNA]</scope>
    <source>
        <strain evidence="5">cv. SF193</strain>
        <tissue evidence="3">Leaves</tissue>
    </source>
</reference>
<dbReference type="AlphaFoldDB" id="A0A251SYP4"/>
<dbReference type="PANTHER" id="PTHR31672:SF13">
    <property type="entry name" value="F-BOX PROTEIN CPR30-LIKE"/>
    <property type="match status" value="1"/>
</dbReference>
<evidence type="ECO:0000259" key="2">
    <source>
        <dbReference type="Pfam" id="PF07734"/>
    </source>
</evidence>
<gene>
    <name evidence="4" type="ORF">HannXRQ_Chr12g0357331</name>
    <name evidence="3" type="ORF">HanXRQr2_Chr12g0524941</name>
</gene>
<dbReference type="NCBIfam" id="TIGR01640">
    <property type="entry name" value="F_box_assoc_1"/>
    <property type="match status" value="1"/>
</dbReference>
<dbReference type="InterPro" id="IPR006527">
    <property type="entry name" value="F-box-assoc_dom_typ1"/>
</dbReference>
<dbReference type="Pfam" id="PF00646">
    <property type="entry name" value="F-box"/>
    <property type="match status" value="1"/>
</dbReference>
<evidence type="ECO:0000313" key="3">
    <source>
        <dbReference type="EMBL" id="KAF5776501.1"/>
    </source>
</evidence>
<dbReference type="InterPro" id="IPR017451">
    <property type="entry name" value="F-box-assoc_interact_dom"/>
</dbReference>